<dbReference type="AlphaFoldDB" id="A0A8C1R3N6"/>
<dbReference type="GO" id="GO:0005524">
    <property type="term" value="F:ATP binding"/>
    <property type="evidence" value="ECO:0007669"/>
    <property type="project" value="UniProtKB-UniRule"/>
</dbReference>
<dbReference type="PROSITE" id="PS50109">
    <property type="entry name" value="HIS_KIN"/>
    <property type="match status" value="1"/>
</dbReference>
<dbReference type="SUPFAM" id="SSF55874">
    <property type="entry name" value="ATPase domain of HSP90 chaperone/DNA topoisomerase II/histidine kinase"/>
    <property type="match status" value="1"/>
</dbReference>
<proteinExistence type="inferred from homology"/>
<dbReference type="EC" id="2.7.11.-" evidence="7"/>
<evidence type="ECO:0000256" key="3">
    <source>
        <dbReference type="ARBA" id="ARBA00022741"/>
    </source>
</evidence>
<name>A0A8C1R3N6_CYPCA</name>
<dbReference type="GO" id="GO:0005759">
    <property type="term" value="C:mitochondrial matrix"/>
    <property type="evidence" value="ECO:0007669"/>
    <property type="project" value="UniProtKB-SubCell"/>
</dbReference>
<dbReference type="Gene3D" id="1.20.140.20">
    <property type="entry name" value="Alpha-ketoacid/pyruvate dehydrogenase kinase, N-terminal domain"/>
    <property type="match status" value="1"/>
</dbReference>
<evidence type="ECO:0000256" key="6">
    <source>
        <dbReference type="ARBA" id="ARBA00023128"/>
    </source>
</evidence>
<keyword evidence="10" id="KW-1185">Reference proteome</keyword>
<accession>A0A8C1R3N6</accession>
<dbReference type="InterPro" id="IPR039028">
    <property type="entry name" value="BCKD/PDK"/>
</dbReference>
<dbReference type="InterPro" id="IPR036784">
    <property type="entry name" value="AK/P_DHK_N_sf"/>
</dbReference>
<dbReference type="InterPro" id="IPR036890">
    <property type="entry name" value="HATPase_C_sf"/>
</dbReference>
<evidence type="ECO:0000256" key="5">
    <source>
        <dbReference type="ARBA" id="ARBA00022840"/>
    </source>
</evidence>
<dbReference type="Ensembl" id="ENSCCRT00010094177.1">
    <property type="protein sequence ID" value="ENSCCRP00010084893.1"/>
    <property type="gene ID" value="ENSCCRG00010036304.1"/>
</dbReference>
<comment type="similarity">
    <text evidence="1 7">Belongs to the PDK/BCKDK protein kinase family.</text>
</comment>
<reference evidence="9" key="1">
    <citation type="submission" date="2025-08" db="UniProtKB">
        <authorList>
            <consortium name="Ensembl"/>
        </authorList>
    </citation>
    <scope>IDENTIFICATION</scope>
</reference>
<dbReference type="PANTHER" id="PTHR11947">
    <property type="entry name" value="PYRUVATE DEHYDROGENASE KINASE"/>
    <property type="match status" value="1"/>
</dbReference>
<dbReference type="InterPro" id="IPR005467">
    <property type="entry name" value="His_kinase_dom"/>
</dbReference>
<evidence type="ECO:0000256" key="2">
    <source>
        <dbReference type="ARBA" id="ARBA00022679"/>
    </source>
</evidence>
<evidence type="ECO:0000259" key="8">
    <source>
        <dbReference type="PROSITE" id="PS50109"/>
    </source>
</evidence>
<dbReference type="Pfam" id="PF10436">
    <property type="entry name" value="BCDHK_Adom3"/>
    <property type="match status" value="1"/>
</dbReference>
<reference evidence="9" key="2">
    <citation type="submission" date="2025-09" db="UniProtKB">
        <authorList>
            <consortium name="Ensembl"/>
        </authorList>
    </citation>
    <scope>IDENTIFICATION</scope>
</reference>
<sequence length="428" mass="47669">MRGRVTVQAAELLAGAASRISVTRLFLSTSAKAAAPHSTGVTLHGIDKRFRSTSSMSSYTELARERSKTVTSFYNQPAIDASAEKPSVRLTPATMLYAGKSPDGQHVLSSARYLHKELPVRIAHRIKGFRSLPFIIGCNPTILQVVSSPTPLQDFSLIITDQETEARYSKLVKQLLDDHKDVVTMLAEGFRECRKHIMDEALVRNFLDTTLTSRLGIRMLATHHIALHEDNPDFVGIICRRLSPKKIIEKWVDFARRLCEHQYGNSPRVRINGHVAARFPFIPLPLDYILPELLKNAMRATMESHLDTPYNVPDVVVTIANNDTDFVIRISDRGGGIPHSILDRVMDYHFSTAEQSTQDPRMSNLFDNITNSGPQSGPMHGFGFGLPTSRAYAEYLGGSLAIQSMQGIGTDVYLRVRHIDGKGESFRV</sequence>
<dbReference type="InterPro" id="IPR003594">
    <property type="entry name" value="HATPase_dom"/>
</dbReference>
<keyword evidence="4 7" id="KW-0418">Kinase</keyword>
<evidence type="ECO:0000313" key="9">
    <source>
        <dbReference type="Ensembl" id="ENSCCRP00010084893.1"/>
    </source>
</evidence>
<dbReference type="PANTHER" id="PTHR11947:SF39">
    <property type="entry name" value="PROTEIN-SERINE_THREONINE KINASE"/>
    <property type="match status" value="1"/>
</dbReference>
<dbReference type="InterPro" id="IPR018955">
    <property type="entry name" value="BCDHK/PDK_N"/>
</dbReference>
<evidence type="ECO:0000256" key="4">
    <source>
        <dbReference type="ARBA" id="ARBA00022777"/>
    </source>
</evidence>
<dbReference type="SUPFAM" id="SSF69012">
    <property type="entry name" value="alpha-ketoacid dehydrogenase kinase, N-terminal domain"/>
    <property type="match status" value="1"/>
</dbReference>
<dbReference type="GO" id="GO:0004740">
    <property type="term" value="F:pyruvate dehydrogenase (acetyl-transferring) kinase activity"/>
    <property type="evidence" value="ECO:0007669"/>
    <property type="project" value="TreeGrafter"/>
</dbReference>
<evidence type="ECO:0000313" key="10">
    <source>
        <dbReference type="Proteomes" id="UP000694427"/>
    </source>
</evidence>
<keyword evidence="6 7" id="KW-0496">Mitochondrion</keyword>
<comment type="subcellular location">
    <subcellularLocation>
        <location evidence="7">Mitochondrion matrix</location>
    </subcellularLocation>
</comment>
<keyword evidence="5 7" id="KW-0067">ATP-binding</keyword>
<dbReference type="Gene3D" id="3.30.565.10">
    <property type="entry name" value="Histidine kinase-like ATPase, C-terminal domain"/>
    <property type="match status" value="1"/>
</dbReference>
<protein>
    <recommendedName>
        <fullName evidence="7">Protein-serine/threonine kinase</fullName>
        <ecNumber evidence="7">2.7.11.-</ecNumber>
    </recommendedName>
</protein>
<dbReference type="SMART" id="SM00387">
    <property type="entry name" value="HATPase_c"/>
    <property type="match status" value="1"/>
</dbReference>
<organism evidence="9 10">
    <name type="scientific">Cyprinus carpio</name>
    <name type="common">Common carp</name>
    <dbReference type="NCBI Taxonomy" id="7962"/>
    <lineage>
        <taxon>Eukaryota</taxon>
        <taxon>Metazoa</taxon>
        <taxon>Chordata</taxon>
        <taxon>Craniata</taxon>
        <taxon>Vertebrata</taxon>
        <taxon>Euteleostomi</taxon>
        <taxon>Actinopterygii</taxon>
        <taxon>Neopterygii</taxon>
        <taxon>Teleostei</taxon>
        <taxon>Ostariophysi</taxon>
        <taxon>Cypriniformes</taxon>
        <taxon>Cyprinidae</taxon>
        <taxon>Cyprininae</taxon>
        <taxon>Cyprinus</taxon>
    </lineage>
</organism>
<dbReference type="Proteomes" id="UP000694427">
    <property type="component" value="Unplaced"/>
</dbReference>
<keyword evidence="3 7" id="KW-0547">Nucleotide-binding</keyword>
<evidence type="ECO:0000256" key="7">
    <source>
        <dbReference type="RuleBase" id="RU366032"/>
    </source>
</evidence>
<dbReference type="GO" id="GO:0010906">
    <property type="term" value="P:regulation of glucose metabolic process"/>
    <property type="evidence" value="ECO:0007669"/>
    <property type="project" value="TreeGrafter"/>
</dbReference>
<evidence type="ECO:0000256" key="1">
    <source>
        <dbReference type="ARBA" id="ARBA00006155"/>
    </source>
</evidence>
<keyword evidence="2 7" id="KW-0808">Transferase</keyword>
<feature type="domain" description="Histidine kinase" evidence="8">
    <location>
        <begin position="286"/>
        <end position="420"/>
    </location>
</feature>
<dbReference type="CDD" id="cd16929">
    <property type="entry name" value="HATPase_PDK-like"/>
    <property type="match status" value="1"/>
</dbReference>
<dbReference type="Pfam" id="PF02518">
    <property type="entry name" value="HATPase_c"/>
    <property type="match status" value="1"/>
</dbReference>